<feature type="domain" description="ABC1 atypical kinase-like" evidence="6">
    <location>
        <begin position="234"/>
        <end position="475"/>
    </location>
</feature>
<dbReference type="InterPro" id="IPR004147">
    <property type="entry name" value="ABC1_dom"/>
</dbReference>
<keyword evidence="2" id="KW-0808">Transferase</keyword>
<evidence type="ECO:0000259" key="6">
    <source>
        <dbReference type="Pfam" id="PF03109"/>
    </source>
</evidence>
<dbReference type="PANTHER" id="PTHR43851:SF3">
    <property type="entry name" value="COENZYME Q8"/>
    <property type="match status" value="1"/>
</dbReference>
<evidence type="ECO:0000313" key="8">
    <source>
        <dbReference type="Proteomes" id="UP000769157"/>
    </source>
</evidence>
<dbReference type="GO" id="GO:0005524">
    <property type="term" value="F:ATP binding"/>
    <property type="evidence" value="ECO:0007669"/>
    <property type="project" value="UniProtKB-KW"/>
</dbReference>
<dbReference type="Pfam" id="PF03109">
    <property type="entry name" value="ABC1"/>
    <property type="match status" value="1"/>
</dbReference>
<feature type="compositionally biased region" description="Basic residues" evidence="5">
    <location>
        <begin position="97"/>
        <end position="107"/>
    </location>
</feature>
<gene>
    <name evidence="7" type="ORF">OGAPHI_004140</name>
</gene>
<dbReference type="Proteomes" id="UP000769157">
    <property type="component" value="Unassembled WGS sequence"/>
</dbReference>
<sequence>MSSKFLFQTYTLAHGSSRVVKESVKTVVQNCSILSNLAGNNDLYRQAREASDKARNQEFTLTADAPEEFDIFQAAREKSKSVKHSTKKGNDILTNPKRPKTSKKNISNKREFSTASCRSNKEDPKVKKQVVSDPEKVKFEMSQSAVPSSRISRLYHYGTLAAGVGLDVLRQSVQNYAKGEQSSSVGSMIMSPRNIERIAKKFSRMRGAALKIGQMLSFQDSAVLPPEIQQILLRVQNSAHYMPASQLEKAIAFELGKDWRTRHFKSFDDIPIAAASIGQVHKAVTESGEDVVVKVQYPGVSDSIDSDLDNMLTLLTASRLLPPGLFLDKSVANARVELKWECDYLREASNIDRFGQLLKDDPVFVVPKVFHESSDEHVLTMEHMKGTEIMKKEWDQDTKSWIASNIMRLTLTEIAQFKFMQTDPNWANFLYNEETKKIELLDFGACRNYDKEFIRIYLNCLRASAKKDHKMVEKYSQDMGFLTGLETDSMTNAHVESILALGEPFSPLENHGKPYDFTGQTLTDRVRGNIKLMLNERLTPPPEETYSLHRKLSGAYLLCARMKAVVPCEQIFQEVVGLDYE</sequence>
<dbReference type="GO" id="GO:0016740">
    <property type="term" value="F:transferase activity"/>
    <property type="evidence" value="ECO:0007669"/>
    <property type="project" value="UniProtKB-KW"/>
</dbReference>
<accession>A0A9P8P6J9</accession>
<dbReference type="RefSeq" id="XP_046061155.1">
    <property type="nucleotide sequence ID" value="XM_046205186.1"/>
</dbReference>
<evidence type="ECO:0000313" key="7">
    <source>
        <dbReference type="EMBL" id="KAH3665951.1"/>
    </source>
</evidence>
<keyword evidence="4" id="KW-0067">ATP-binding</keyword>
<comment type="similarity">
    <text evidence="1">Belongs to the protein kinase superfamily. ADCK protein kinase family.</text>
</comment>
<dbReference type="GeneID" id="70236105"/>
<reference evidence="7" key="1">
    <citation type="journal article" date="2021" name="Open Biol.">
        <title>Shared evolutionary footprints suggest mitochondrial oxidative damage underlies multiple complex I losses in fungi.</title>
        <authorList>
            <person name="Schikora-Tamarit M.A."/>
            <person name="Marcet-Houben M."/>
            <person name="Nosek J."/>
            <person name="Gabaldon T."/>
        </authorList>
    </citation>
    <scope>NUCLEOTIDE SEQUENCE</scope>
    <source>
        <strain evidence="7">CBS6075</strain>
    </source>
</reference>
<evidence type="ECO:0000256" key="3">
    <source>
        <dbReference type="ARBA" id="ARBA00022741"/>
    </source>
</evidence>
<dbReference type="CDD" id="cd13970">
    <property type="entry name" value="ABC1_ADCK3"/>
    <property type="match status" value="1"/>
</dbReference>
<protein>
    <recommendedName>
        <fullName evidence="6">ABC1 atypical kinase-like domain-containing protein</fullName>
    </recommendedName>
</protein>
<dbReference type="InterPro" id="IPR011009">
    <property type="entry name" value="Kinase-like_dom_sf"/>
</dbReference>
<feature type="region of interest" description="Disordered" evidence="5">
    <location>
        <begin position="80"/>
        <end position="130"/>
    </location>
</feature>
<dbReference type="InterPro" id="IPR051409">
    <property type="entry name" value="Atypical_kinase_ADCK"/>
</dbReference>
<comment type="caution">
    <text evidence="7">The sequence shown here is derived from an EMBL/GenBank/DDBJ whole genome shotgun (WGS) entry which is preliminary data.</text>
</comment>
<proteinExistence type="inferred from homology"/>
<evidence type="ECO:0000256" key="2">
    <source>
        <dbReference type="ARBA" id="ARBA00022679"/>
    </source>
</evidence>
<dbReference type="AlphaFoldDB" id="A0A9P8P6J9"/>
<dbReference type="GO" id="GO:0006744">
    <property type="term" value="P:ubiquinone biosynthetic process"/>
    <property type="evidence" value="ECO:0007669"/>
    <property type="project" value="TreeGrafter"/>
</dbReference>
<evidence type="ECO:0000256" key="4">
    <source>
        <dbReference type="ARBA" id="ARBA00022840"/>
    </source>
</evidence>
<dbReference type="EMBL" id="JAEUBE010000295">
    <property type="protein sequence ID" value="KAH3665951.1"/>
    <property type="molecule type" value="Genomic_DNA"/>
</dbReference>
<keyword evidence="3" id="KW-0547">Nucleotide-binding</keyword>
<organism evidence="7 8">
    <name type="scientific">Ogataea philodendri</name>
    <dbReference type="NCBI Taxonomy" id="1378263"/>
    <lineage>
        <taxon>Eukaryota</taxon>
        <taxon>Fungi</taxon>
        <taxon>Dikarya</taxon>
        <taxon>Ascomycota</taxon>
        <taxon>Saccharomycotina</taxon>
        <taxon>Pichiomycetes</taxon>
        <taxon>Pichiales</taxon>
        <taxon>Pichiaceae</taxon>
        <taxon>Ogataea</taxon>
    </lineage>
</organism>
<keyword evidence="8" id="KW-1185">Reference proteome</keyword>
<dbReference type="OrthoDB" id="201153at2759"/>
<dbReference type="InterPro" id="IPR034646">
    <property type="entry name" value="ADCK3_dom"/>
</dbReference>
<name>A0A9P8P6J9_9ASCO</name>
<dbReference type="PANTHER" id="PTHR43851">
    <property type="match status" value="1"/>
</dbReference>
<evidence type="ECO:0000256" key="1">
    <source>
        <dbReference type="ARBA" id="ARBA00009670"/>
    </source>
</evidence>
<dbReference type="SUPFAM" id="SSF56112">
    <property type="entry name" value="Protein kinase-like (PK-like)"/>
    <property type="match status" value="1"/>
</dbReference>
<evidence type="ECO:0000256" key="5">
    <source>
        <dbReference type="SAM" id="MobiDB-lite"/>
    </source>
</evidence>
<reference evidence="7" key="2">
    <citation type="submission" date="2021-01" db="EMBL/GenBank/DDBJ databases">
        <authorList>
            <person name="Schikora-Tamarit M.A."/>
        </authorList>
    </citation>
    <scope>NUCLEOTIDE SEQUENCE</scope>
    <source>
        <strain evidence="7">CBS6075</strain>
    </source>
</reference>